<dbReference type="PANTHER" id="PTHR42718">
    <property type="entry name" value="MAJOR FACILITATOR SUPERFAMILY MULTIDRUG TRANSPORTER MFSC"/>
    <property type="match status" value="1"/>
</dbReference>
<sequence>MSTENVKPAKEKLDPIVLRTAIVLVFGALAPLFDSTMVNVAIHTIASDMKAAISTVQWVTTGYVLAMGLVIPISGWATKRFGCKQSYIFSLVLFFIGSVCSMLSWSIGSMIVFRVIQGIGAGLLMPVLQTELVQVSGGRNLGRIMSIISIPALLGPILGPVLGGIIVSSASWRAIFWVNIPICIVAIPLAVWGIPTDKHVEKKASLDVIGILLLSPAFALLIYGIAQVATQVRLNDSAVFPLIIGIVLMAAYVVYALNTKREPALNVRLFKSINFFASNILLILCGIITNGAMLMLPLYYQEVRGASALYAGLWLLPQGIGMLLTRSWAGKVADRDGSRNIVLLSLAGIAIGTLPFAFAGTNTNYILLSIALLIRGAGLGGLLIAIMASAYVGLQREQVPHASTATRIFQTIGGAFGSAILATVAQQQMAGRADSDLHAIAHSFNVSFWWAIGFTAVAAIPTLFLAVRKKSGPKTALQETDSQADGQQ</sequence>
<evidence type="ECO:0000256" key="6">
    <source>
        <dbReference type="ARBA" id="ARBA00022989"/>
    </source>
</evidence>
<feature type="transmembrane region" description="Helical" evidence="8">
    <location>
        <begin position="365"/>
        <end position="394"/>
    </location>
</feature>
<feature type="transmembrane region" description="Helical" evidence="8">
    <location>
        <begin position="279"/>
        <end position="300"/>
    </location>
</feature>
<dbReference type="EMBL" id="CP018335">
    <property type="protein sequence ID" value="APM39134.1"/>
    <property type="molecule type" value="Genomic_DNA"/>
</dbReference>
<dbReference type="Pfam" id="PF07690">
    <property type="entry name" value="MFS_1"/>
    <property type="match status" value="1"/>
</dbReference>
<feature type="transmembrane region" description="Helical" evidence="8">
    <location>
        <begin position="406"/>
        <end position="426"/>
    </location>
</feature>
<evidence type="ECO:0000256" key="4">
    <source>
        <dbReference type="ARBA" id="ARBA00022475"/>
    </source>
</evidence>
<dbReference type="AlphaFoldDB" id="A0A1L5F7Z7"/>
<reference evidence="10 11" key="1">
    <citation type="submission" date="2016-12" db="EMBL/GenBank/DDBJ databases">
        <title>Complete genome sequence of Clostridium kluyveri JZZ isolated from the pit mud of a Chinese flavor liquor-making factory.</title>
        <authorList>
            <person name="Wang Y."/>
        </authorList>
    </citation>
    <scope>NUCLEOTIDE SEQUENCE [LARGE SCALE GENOMIC DNA]</scope>
    <source>
        <strain evidence="10 11">JZZ</strain>
    </source>
</reference>
<dbReference type="InterPro" id="IPR036259">
    <property type="entry name" value="MFS_trans_sf"/>
</dbReference>
<feature type="transmembrane region" description="Helical" evidence="8">
    <location>
        <begin position="87"/>
        <end position="105"/>
    </location>
</feature>
<evidence type="ECO:0000313" key="11">
    <source>
        <dbReference type="Proteomes" id="UP000184604"/>
    </source>
</evidence>
<keyword evidence="4" id="KW-1003">Cell membrane</keyword>
<feature type="transmembrane region" description="Helical" evidence="8">
    <location>
        <begin position="206"/>
        <end position="226"/>
    </location>
</feature>
<dbReference type="PANTHER" id="PTHR42718:SF9">
    <property type="entry name" value="MAJOR FACILITATOR SUPERFAMILY MULTIDRUG TRANSPORTER MFSC"/>
    <property type="match status" value="1"/>
</dbReference>
<evidence type="ECO:0000313" key="10">
    <source>
        <dbReference type="EMBL" id="APM39134.1"/>
    </source>
</evidence>
<feature type="transmembrane region" description="Helical" evidence="8">
    <location>
        <begin position="53"/>
        <end position="75"/>
    </location>
</feature>
<dbReference type="InterPro" id="IPR004638">
    <property type="entry name" value="EmrB-like"/>
</dbReference>
<dbReference type="NCBIfam" id="TIGR00711">
    <property type="entry name" value="efflux_EmrB"/>
    <property type="match status" value="1"/>
</dbReference>
<keyword evidence="3" id="KW-0813">Transport</keyword>
<feature type="transmembrane region" description="Helical" evidence="8">
    <location>
        <begin position="238"/>
        <end position="258"/>
    </location>
</feature>
<evidence type="ECO:0000256" key="3">
    <source>
        <dbReference type="ARBA" id="ARBA00022448"/>
    </source>
</evidence>
<dbReference type="Proteomes" id="UP000184604">
    <property type="component" value="Chromosome"/>
</dbReference>
<dbReference type="SUPFAM" id="SSF103473">
    <property type="entry name" value="MFS general substrate transporter"/>
    <property type="match status" value="1"/>
</dbReference>
<dbReference type="CDD" id="cd17503">
    <property type="entry name" value="MFS_LmrB_MDR_like"/>
    <property type="match status" value="1"/>
</dbReference>
<dbReference type="RefSeq" id="WP_073538770.1">
    <property type="nucleotide sequence ID" value="NZ_CP018335.1"/>
</dbReference>
<keyword evidence="6 8" id="KW-1133">Transmembrane helix</keyword>
<feature type="transmembrane region" description="Helical" evidence="8">
    <location>
        <begin position="446"/>
        <end position="467"/>
    </location>
</feature>
<evidence type="ECO:0000259" key="9">
    <source>
        <dbReference type="PROSITE" id="PS50850"/>
    </source>
</evidence>
<evidence type="ECO:0000256" key="7">
    <source>
        <dbReference type="ARBA" id="ARBA00023136"/>
    </source>
</evidence>
<feature type="transmembrane region" description="Helical" evidence="8">
    <location>
        <begin position="306"/>
        <end position="329"/>
    </location>
</feature>
<name>A0A1L5F7Z7_CLOKL</name>
<feature type="transmembrane region" description="Helical" evidence="8">
    <location>
        <begin position="16"/>
        <end position="33"/>
    </location>
</feature>
<comment type="similarity">
    <text evidence="2">Belongs to the major facilitator superfamily. EmrB family.</text>
</comment>
<keyword evidence="7 8" id="KW-0472">Membrane</keyword>
<dbReference type="PROSITE" id="PS50850">
    <property type="entry name" value="MFS"/>
    <property type="match status" value="1"/>
</dbReference>
<keyword evidence="5 8" id="KW-0812">Transmembrane</keyword>
<dbReference type="OrthoDB" id="102502at2"/>
<feature type="transmembrane region" description="Helical" evidence="8">
    <location>
        <begin position="144"/>
        <end position="168"/>
    </location>
</feature>
<accession>A0A1L5F7Z7</accession>
<feature type="transmembrane region" description="Helical" evidence="8">
    <location>
        <begin position="341"/>
        <end position="359"/>
    </location>
</feature>
<proteinExistence type="inferred from homology"/>
<protein>
    <submittedName>
        <fullName evidence="10">MFS transporter</fullName>
    </submittedName>
</protein>
<dbReference type="InterPro" id="IPR020846">
    <property type="entry name" value="MFS_dom"/>
</dbReference>
<gene>
    <name evidence="10" type="ORF">BS101_10440</name>
</gene>
<evidence type="ECO:0000256" key="1">
    <source>
        <dbReference type="ARBA" id="ARBA00004651"/>
    </source>
</evidence>
<organism evidence="10 11">
    <name type="scientific">Clostridium kluyveri</name>
    <dbReference type="NCBI Taxonomy" id="1534"/>
    <lineage>
        <taxon>Bacteria</taxon>
        <taxon>Bacillati</taxon>
        <taxon>Bacillota</taxon>
        <taxon>Clostridia</taxon>
        <taxon>Eubacteriales</taxon>
        <taxon>Clostridiaceae</taxon>
        <taxon>Clostridium</taxon>
    </lineage>
</organism>
<evidence type="ECO:0000256" key="8">
    <source>
        <dbReference type="SAM" id="Phobius"/>
    </source>
</evidence>
<dbReference type="Gene3D" id="1.20.1720.10">
    <property type="entry name" value="Multidrug resistance protein D"/>
    <property type="match status" value="1"/>
</dbReference>
<evidence type="ECO:0000256" key="2">
    <source>
        <dbReference type="ARBA" id="ARBA00008537"/>
    </source>
</evidence>
<comment type="subcellular location">
    <subcellularLocation>
        <location evidence="1">Cell membrane</location>
        <topology evidence="1">Multi-pass membrane protein</topology>
    </subcellularLocation>
</comment>
<dbReference type="GO" id="GO:0005886">
    <property type="term" value="C:plasma membrane"/>
    <property type="evidence" value="ECO:0007669"/>
    <property type="project" value="UniProtKB-SubCell"/>
</dbReference>
<dbReference type="InterPro" id="IPR011701">
    <property type="entry name" value="MFS"/>
</dbReference>
<feature type="domain" description="Major facilitator superfamily (MFS) profile" evidence="9">
    <location>
        <begin position="20"/>
        <end position="470"/>
    </location>
</feature>
<dbReference type="Gene3D" id="1.20.1250.20">
    <property type="entry name" value="MFS general substrate transporter like domains"/>
    <property type="match status" value="1"/>
</dbReference>
<dbReference type="GO" id="GO:0022857">
    <property type="term" value="F:transmembrane transporter activity"/>
    <property type="evidence" value="ECO:0007669"/>
    <property type="project" value="InterPro"/>
</dbReference>
<evidence type="ECO:0000256" key="5">
    <source>
        <dbReference type="ARBA" id="ARBA00022692"/>
    </source>
</evidence>
<feature type="transmembrane region" description="Helical" evidence="8">
    <location>
        <begin position="174"/>
        <end position="194"/>
    </location>
</feature>